<dbReference type="InterPro" id="IPR032675">
    <property type="entry name" value="LRR_dom_sf"/>
</dbReference>
<dbReference type="Proteomes" id="UP000093000">
    <property type="component" value="Unassembled WGS sequence"/>
</dbReference>
<evidence type="ECO:0000313" key="2">
    <source>
        <dbReference type="Proteomes" id="UP000093000"/>
    </source>
</evidence>
<proteinExistence type="predicted"/>
<comment type="caution">
    <text evidence="1">The sequence shown here is derived from an EMBL/GenBank/DDBJ whole genome shotgun (WGS) entry which is preliminary data.</text>
</comment>
<dbReference type="SUPFAM" id="SSF52047">
    <property type="entry name" value="RNI-like"/>
    <property type="match status" value="1"/>
</dbReference>
<dbReference type="EMBL" id="LUGH01000511">
    <property type="protein sequence ID" value="OBZ84430.1"/>
    <property type="molecule type" value="Genomic_DNA"/>
</dbReference>
<reference evidence="1 2" key="1">
    <citation type="submission" date="2016-03" db="EMBL/GenBank/DDBJ databases">
        <title>Choanephora cucurbitarum.</title>
        <authorList>
            <person name="Min B."/>
            <person name="Park H."/>
            <person name="Park J.-H."/>
            <person name="Shin H.-D."/>
            <person name="Choi I.-G."/>
        </authorList>
    </citation>
    <scope>NUCLEOTIDE SEQUENCE [LARGE SCALE GENOMIC DNA]</scope>
    <source>
        <strain evidence="1 2">KUS-F28377</strain>
    </source>
</reference>
<dbReference type="Gene3D" id="3.80.10.10">
    <property type="entry name" value="Ribonuclease Inhibitor"/>
    <property type="match status" value="1"/>
</dbReference>
<gene>
    <name evidence="1" type="ORF">A0J61_07522</name>
</gene>
<keyword evidence="2" id="KW-1185">Reference proteome</keyword>
<dbReference type="AlphaFoldDB" id="A0A1C7N5Q7"/>
<protein>
    <recommendedName>
        <fullName evidence="3">F-box domain-containing protein</fullName>
    </recommendedName>
</protein>
<accession>A0A1C7N5Q7</accession>
<organism evidence="1 2">
    <name type="scientific">Choanephora cucurbitarum</name>
    <dbReference type="NCBI Taxonomy" id="101091"/>
    <lineage>
        <taxon>Eukaryota</taxon>
        <taxon>Fungi</taxon>
        <taxon>Fungi incertae sedis</taxon>
        <taxon>Mucoromycota</taxon>
        <taxon>Mucoromycotina</taxon>
        <taxon>Mucoromycetes</taxon>
        <taxon>Mucorales</taxon>
        <taxon>Mucorineae</taxon>
        <taxon>Choanephoraceae</taxon>
        <taxon>Choanephoroideae</taxon>
        <taxon>Choanephora</taxon>
    </lineage>
</organism>
<name>A0A1C7N5Q7_9FUNG</name>
<evidence type="ECO:0000313" key="1">
    <source>
        <dbReference type="EMBL" id="OBZ84430.1"/>
    </source>
</evidence>
<evidence type="ECO:0008006" key="3">
    <source>
        <dbReference type="Google" id="ProtNLM"/>
    </source>
</evidence>
<sequence>MEDYLPSLLSLSIRQKRSQLAFEELVTLQLSFSGSLSILEMTPYVRELHLTWTGTTSFSIDHLKSIHHTCPLLQHLTVSAYTTMGPTKREIDLFPSSDRLEFFELNSREEAEHCYSWLHCVAKAYPNLKTLTLKTLSTSFTRKQCSAEMYELIWFGCLPSVQFNWINTRPDDMLIVRLDPQQRTSMVIKEIDSDGEVFDLVIEEYDTSKYRFTRREELYIEEDGFSRPCGTWSVVVY</sequence>
<dbReference type="InParanoid" id="A0A1C7N5Q7"/>